<proteinExistence type="predicted"/>
<evidence type="ECO:0000256" key="1">
    <source>
        <dbReference type="SAM" id="MobiDB-lite"/>
    </source>
</evidence>
<dbReference type="EMBL" id="KB321030">
    <property type="protein sequence ID" value="ELW48687.1"/>
    <property type="molecule type" value="Genomic_DNA"/>
</dbReference>
<protein>
    <submittedName>
        <fullName evidence="2">Uncharacterized protein</fullName>
    </submittedName>
</protein>
<reference evidence="3" key="1">
    <citation type="submission" date="2012-07" db="EMBL/GenBank/DDBJ databases">
        <title>Genome of the Chinese tree shrew, a rising model animal genetically related to primates.</title>
        <authorList>
            <person name="Zhang G."/>
            <person name="Fan Y."/>
            <person name="Yao Y."/>
            <person name="Huang Z."/>
        </authorList>
    </citation>
    <scope>NUCLEOTIDE SEQUENCE [LARGE SCALE GENOMIC DNA]</scope>
</reference>
<accession>L9JHX2</accession>
<dbReference type="Proteomes" id="UP000011518">
    <property type="component" value="Unassembled WGS sequence"/>
</dbReference>
<name>L9JHX2_TUPCH</name>
<reference evidence="3" key="2">
    <citation type="journal article" date="2013" name="Nat. Commun.">
        <title>Genome of the Chinese tree shrew.</title>
        <authorList>
            <person name="Fan Y."/>
            <person name="Huang Z.Y."/>
            <person name="Cao C.C."/>
            <person name="Chen C.S."/>
            <person name="Chen Y.X."/>
            <person name="Fan D.D."/>
            <person name="He J."/>
            <person name="Hou H.L."/>
            <person name="Hu L."/>
            <person name="Hu X.T."/>
            <person name="Jiang X.T."/>
            <person name="Lai R."/>
            <person name="Lang Y.S."/>
            <person name="Liang B."/>
            <person name="Liao S.G."/>
            <person name="Mu D."/>
            <person name="Ma Y.Y."/>
            <person name="Niu Y.Y."/>
            <person name="Sun X.Q."/>
            <person name="Xia J.Q."/>
            <person name="Xiao J."/>
            <person name="Xiong Z.Q."/>
            <person name="Xu L."/>
            <person name="Yang L."/>
            <person name="Zhang Y."/>
            <person name="Zhao W."/>
            <person name="Zhao X.D."/>
            <person name="Zheng Y.T."/>
            <person name="Zhou J.M."/>
            <person name="Zhu Y.B."/>
            <person name="Zhang G.J."/>
            <person name="Wang J."/>
            <person name="Yao Y.G."/>
        </authorList>
    </citation>
    <scope>NUCLEOTIDE SEQUENCE [LARGE SCALE GENOMIC DNA]</scope>
</reference>
<dbReference type="AlphaFoldDB" id="L9JHX2"/>
<evidence type="ECO:0000313" key="2">
    <source>
        <dbReference type="EMBL" id="ELW48687.1"/>
    </source>
</evidence>
<keyword evidence="3" id="KW-1185">Reference proteome</keyword>
<organism evidence="2 3">
    <name type="scientific">Tupaia chinensis</name>
    <name type="common">Chinese tree shrew</name>
    <name type="synonym">Tupaia belangeri chinensis</name>
    <dbReference type="NCBI Taxonomy" id="246437"/>
    <lineage>
        <taxon>Eukaryota</taxon>
        <taxon>Metazoa</taxon>
        <taxon>Chordata</taxon>
        <taxon>Craniata</taxon>
        <taxon>Vertebrata</taxon>
        <taxon>Euteleostomi</taxon>
        <taxon>Mammalia</taxon>
        <taxon>Eutheria</taxon>
        <taxon>Euarchontoglires</taxon>
        <taxon>Scandentia</taxon>
        <taxon>Tupaiidae</taxon>
        <taxon>Tupaia</taxon>
    </lineage>
</organism>
<feature type="region of interest" description="Disordered" evidence="1">
    <location>
        <begin position="1"/>
        <end position="35"/>
    </location>
</feature>
<evidence type="ECO:0000313" key="3">
    <source>
        <dbReference type="Proteomes" id="UP000011518"/>
    </source>
</evidence>
<gene>
    <name evidence="2" type="ORF">TREES_T100013395</name>
</gene>
<sequence>MNNNNKRNMKGENELNSAKAFQAQGTENKKADPNRATVRYKRVWLTCPEQEQTKTKTGGQWEPRPGWTMWAPQRNALLASQLSFEHSFVLVQQHSYQDYFFIDTFKFEAPIHDVHDDTGFYKKEP</sequence>
<dbReference type="InParanoid" id="L9JHX2"/>